<evidence type="ECO:0000313" key="3">
    <source>
        <dbReference type="EMBL" id="VDL61645.1"/>
    </source>
</evidence>
<name>A0A0R3SUX4_HYMDI</name>
<accession>A0A0R3SUX4</accession>
<dbReference type="STRING" id="6216.A0A0R3SUX4"/>
<feature type="domain" description="Serine/threonine specific protein phosphatases" evidence="2">
    <location>
        <begin position="131"/>
        <end position="136"/>
    </location>
</feature>
<proteinExistence type="inferred from homology"/>
<dbReference type="PRINTS" id="PR00114">
    <property type="entry name" value="STPHPHTASE"/>
</dbReference>
<dbReference type="PANTHER" id="PTHR11668:SF496">
    <property type="entry name" value="SERINE_THREONINE-PROTEIN PHOSPHATASE"/>
    <property type="match status" value="1"/>
</dbReference>
<gene>
    <name evidence="3" type="ORF">HDID_LOCUS9327</name>
    <name evidence="4" type="ORF">WMSIL1_LOCUS6617</name>
</gene>
<dbReference type="PANTHER" id="PTHR11668">
    <property type="entry name" value="SERINE/THREONINE PROTEIN PHOSPHATASE"/>
    <property type="match status" value="1"/>
</dbReference>
<dbReference type="OrthoDB" id="10304281at2759"/>
<dbReference type="AlphaFoldDB" id="A0A0R3SUX4"/>
<protein>
    <recommendedName>
        <fullName evidence="1">Serine/threonine-protein phosphatase</fullName>
        <ecNumber evidence="1">3.1.3.16</ecNumber>
    </recommendedName>
</protein>
<evidence type="ECO:0000313" key="6">
    <source>
        <dbReference type="Proteomes" id="UP000321570"/>
    </source>
</evidence>
<dbReference type="EC" id="3.1.3.16" evidence="1"/>
<dbReference type="WBParaSite" id="HDID_0000932901-mRNA-1">
    <property type="protein sequence ID" value="HDID_0000932901-mRNA-1"/>
    <property type="gene ID" value="HDID_0000932901"/>
</dbReference>
<reference evidence="3 5" key="2">
    <citation type="submission" date="2018-11" db="EMBL/GenBank/DDBJ databases">
        <authorList>
            <consortium name="Pathogen Informatics"/>
        </authorList>
    </citation>
    <scope>NUCLEOTIDE SEQUENCE [LARGE SCALE GENOMIC DNA]</scope>
</reference>
<dbReference type="InterPro" id="IPR006186">
    <property type="entry name" value="Ser/Thr-sp_prot-phosphatase"/>
</dbReference>
<dbReference type="Proteomes" id="UP000274504">
    <property type="component" value="Unassembled WGS sequence"/>
</dbReference>
<dbReference type="GO" id="GO:0005634">
    <property type="term" value="C:nucleus"/>
    <property type="evidence" value="ECO:0007669"/>
    <property type="project" value="TreeGrafter"/>
</dbReference>
<dbReference type="Gene3D" id="3.60.21.10">
    <property type="match status" value="1"/>
</dbReference>
<evidence type="ECO:0000256" key="1">
    <source>
        <dbReference type="RuleBase" id="RU004273"/>
    </source>
</evidence>
<evidence type="ECO:0000313" key="4">
    <source>
        <dbReference type="EMBL" id="VUZ46928.1"/>
    </source>
</evidence>
<keyword evidence="1" id="KW-0378">Hydrolase</keyword>
<dbReference type="InterPro" id="IPR004843">
    <property type="entry name" value="Calcineurin-like_PHP"/>
</dbReference>
<dbReference type="InterPro" id="IPR029052">
    <property type="entry name" value="Metallo-depent_PP-like"/>
</dbReference>
<dbReference type="InterPro" id="IPR050341">
    <property type="entry name" value="PP1_catalytic_subunit"/>
</dbReference>
<reference evidence="7" key="1">
    <citation type="submission" date="2017-02" db="UniProtKB">
        <authorList>
            <consortium name="WormBaseParasite"/>
        </authorList>
    </citation>
    <scope>IDENTIFICATION</scope>
</reference>
<reference evidence="4 6" key="3">
    <citation type="submission" date="2019-07" db="EMBL/GenBank/DDBJ databases">
        <authorList>
            <person name="Jastrzebski P J."/>
            <person name="Paukszto L."/>
            <person name="Jastrzebski P J."/>
        </authorList>
    </citation>
    <scope>NUCLEOTIDE SEQUENCE [LARGE SCALE GENOMIC DNA]</scope>
    <source>
        <strain evidence="4 6">WMS-il1</strain>
    </source>
</reference>
<dbReference type="PROSITE" id="PS00125">
    <property type="entry name" value="SER_THR_PHOSPHATASE"/>
    <property type="match status" value="1"/>
</dbReference>
<evidence type="ECO:0000259" key="2">
    <source>
        <dbReference type="PROSITE" id="PS00125"/>
    </source>
</evidence>
<dbReference type="EMBL" id="UYSG01011263">
    <property type="protein sequence ID" value="VDL61645.1"/>
    <property type="molecule type" value="Genomic_DNA"/>
</dbReference>
<dbReference type="Proteomes" id="UP000321570">
    <property type="component" value="Unassembled WGS sequence"/>
</dbReference>
<dbReference type="SMART" id="SM00156">
    <property type="entry name" value="PP2Ac"/>
    <property type="match status" value="1"/>
</dbReference>
<evidence type="ECO:0000313" key="7">
    <source>
        <dbReference type="WBParaSite" id="HDID_0000932901-mRNA-1"/>
    </source>
</evidence>
<dbReference type="GO" id="GO:0005737">
    <property type="term" value="C:cytoplasm"/>
    <property type="evidence" value="ECO:0007669"/>
    <property type="project" value="TreeGrafter"/>
</dbReference>
<dbReference type="Pfam" id="PF00149">
    <property type="entry name" value="Metallophos"/>
    <property type="match status" value="1"/>
</dbReference>
<organism evidence="7">
    <name type="scientific">Hymenolepis diminuta</name>
    <name type="common">Rat tapeworm</name>
    <dbReference type="NCBI Taxonomy" id="6216"/>
    <lineage>
        <taxon>Eukaryota</taxon>
        <taxon>Metazoa</taxon>
        <taxon>Spiralia</taxon>
        <taxon>Lophotrochozoa</taxon>
        <taxon>Platyhelminthes</taxon>
        <taxon>Cestoda</taxon>
        <taxon>Eucestoda</taxon>
        <taxon>Cyclophyllidea</taxon>
        <taxon>Hymenolepididae</taxon>
        <taxon>Hymenolepis</taxon>
    </lineage>
</organism>
<comment type="similarity">
    <text evidence="1">Belongs to the PPP phosphatase family.</text>
</comment>
<dbReference type="GO" id="GO:0004722">
    <property type="term" value="F:protein serine/threonine phosphatase activity"/>
    <property type="evidence" value="ECO:0007669"/>
    <property type="project" value="UniProtKB-EC"/>
</dbReference>
<keyword evidence="6" id="KW-1185">Reference proteome</keyword>
<evidence type="ECO:0000313" key="5">
    <source>
        <dbReference type="Proteomes" id="UP000274504"/>
    </source>
</evidence>
<sequence>MAKGGVPIGISRHPDDDRSFLTRMKDRLLAGLDKRGEYIIMTQEEIERICKIIKPIIQCEPIMLELESPIYILGDLHGQFHDLLRIFDMIYETHDSFLFLGDYVDRGPQSIEVITLLFVLKALSPDKYYMLRGNHEDGVICSRFGFRAEVLKRYNPQLFATFVDIFNYLPIAATIDKKDFCVHGGLCRGLLVHGITHIRQLFEPIQRPIEVCNSTFVRGLLWSDPKPDKYGIHSVGFSPNRKRGGEAETFGHSVTDRFLARFEFEKVMRAHEFCPSGKKEDHGGKVITFFAAPGYAGFSNRGGFALRGNDYDGSRFCDFVAILPSGDD</sequence>
<comment type="catalytic activity">
    <reaction evidence="1">
        <text>O-phospho-L-threonyl-[protein] + H2O = L-threonyl-[protein] + phosphate</text>
        <dbReference type="Rhea" id="RHEA:47004"/>
        <dbReference type="Rhea" id="RHEA-COMP:11060"/>
        <dbReference type="Rhea" id="RHEA-COMP:11605"/>
        <dbReference type="ChEBI" id="CHEBI:15377"/>
        <dbReference type="ChEBI" id="CHEBI:30013"/>
        <dbReference type="ChEBI" id="CHEBI:43474"/>
        <dbReference type="ChEBI" id="CHEBI:61977"/>
        <dbReference type="EC" id="3.1.3.16"/>
    </reaction>
</comment>
<dbReference type="SUPFAM" id="SSF56300">
    <property type="entry name" value="Metallo-dependent phosphatases"/>
    <property type="match status" value="1"/>
</dbReference>
<dbReference type="EMBL" id="CABIJS010000222">
    <property type="protein sequence ID" value="VUZ46928.1"/>
    <property type="molecule type" value="Genomic_DNA"/>
</dbReference>